<dbReference type="EMBL" id="PXYV01000021">
    <property type="protein sequence ID" value="PSR22130.1"/>
    <property type="molecule type" value="Genomic_DNA"/>
</dbReference>
<sequence>MDHLARNRFYRHLTRRKWGDNISINIDEAEAHPVDAVAIFKALGQPQRYALFLDLLQGEGTSCCVDVAPGEPACCVIDFTQRHRLAQSTISHHLQVLVDTGLVTVERRGTYRVYAVNQPLWTAFQRYVAGLTLCADAEDRRAMGKIPQA</sequence>
<dbReference type="Pfam" id="PF01022">
    <property type="entry name" value="HTH_5"/>
    <property type="match status" value="1"/>
</dbReference>
<proteinExistence type="predicted"/>
<dbReference type="GO" id="GO:0003700">
    <property type="term" value="F:DNA-binding transcription factor activity"/>
    <property type="evidence" value="ECO:0007669"/>
    <property type="project" value="InterPro"/>
</dbReference>
<name>A0A2T2WIS7_9FIRM</name>
<keyword evidence="2" id="KW-0238">DNA-binding</keyword>
<dbReference type="PANTHER" id="PTHR33154:SF33">
    <property type="entry name" value="TRANSCRIPTIONAL REPRESSOR SDPR"/>
    <property type="match status" value="1"/>
</dbReference>
<dbReference type="GO" id="GO:0003677">
    <property type="term" value="F:DNA binding"/>
    <property type="evidence" value="ECO:0007669"/>
    <property type="project" value="UniProtKB-KW"/>
</dbReference>
<keyword evidence="3" id="KW-0804">Transcription</keyword>
<comment type="caution">
    <text evidence="5">The sequence shown here is derived from an EMBL/GenBank/DDBJ whole genome shotgun (WGS) entry which is preliminary data.</text>
</comment>
<dbReference type="Gene3D" id="1.10.10.10">
    <property type="entry name" value="Winged helix-like DNA-binding domain superfamily/Winged helix DNA-binding domain"/>
    <property type="match status" value="1"/>
</dbReference>
<evidence type="ECO:0000259" key="4">
    <source>
        <dbReference type="PROSITE" id="PS50987"/>
    </source>
</evidence>
<keyword evidence="1" id="KW-0805">Transcription regulation</keyword>
<accession>A0A2T2WIS7</accession>
<dbReference type="InterPro" id="IPR011991">
    <property type="entry name" value="ArsR-like_HTH"/>
</dbReference>
<dbReference type="Proteomes" id="UP000241848">
    <property type="component" value="Unassembled WGS sequence"/>
</dbReference>
<dbReference type="AlphaFoldDB" id="A0A2T2WIS7"/>
<evidence type="ECO:0000256" key="3">
    <source>
        <dbReference type="ARBA" id="ARBA00023163"/>
    </source>
</evidence>
<organism evidence="5 6">
    <name type="scientific">Sulfobacillus acidophilus</name>
    <dbReference type="NCBI Taxonomy" id="53633"/>
    <lineage>
        <taxon>Bacteria</taxon>
        <taxon>Bacillati</taxon>
        <taxon>Bacillota</taxon>
        <taxon>Clostridia</taxon>
        <taxon>Eubacteriales</taxon>
        <taxon>Clostridiales Family XVII. Incertae Sedis</taxon>
        <taxon>Sulfobacillus</taxon>
    </lineage>
</organism>
<dbReference type="InterPro" id="IPR036390">
    <property type="entry name" value="WH_DNA-bd_sf"/>
</dbReference>
<feature type="domain" description="HTH arsR-type" evidence="4">
    <location>
        <begin position="28"/>
        <end position="143"/>
    </location>
</feature>
<dbReference type="InterPro" id="IPR036388">
    <property type="entry name" value="WH-like_DNA-bd_sf"/>
</dbReference>
<dbReference type="InterPro" id="IPR001845">
    <property type="entry name" value="HTH_ArsR_DNA-bd_dom"/>
</dbReference>
<evidence type="ECO:0000256" key="1">
    <source>
        <dbReference type="ARBA" id="ARBA00023015"/>
    </source>
</evidence>
<dbReference type="PROSITE" id="PS50987">
    <property type="entry name" value="HTH_ARSR_2"/>
    <property type="match status" value="1"/>
</dbReference>
<reference evidence="5 6" key="1">
    <citation type="journal article" date="2014" name="BMC Genomics">
        <title>Comparison of environmental and isolate Sulfobacillus genomes reveals diverse carbon, sulfur, nitrogen, and hydrogen metabolisms.</title>
        <authorList>
            <person name="Justice N.B."/>
            <person name="Norman A."/>
            <person name="Brown C.T."/>
            <person name="Singh A."/>
            <person name="Thomas B.C."/>
            <person name="Banfield J.F."/>
        </authorList>
    </citation>
    <scope>NUCLEOTIDE SEQUENCE [LARGE SCALE GENOMIC DNA]</scope>
    <source>
        <strain evidence="5">AMDSBA3</strain>
    </source>
</reference>
<dbReference type="SMART" id="SM00418">
    <property type="entry name" value="HTH_ARSR"/>
    <property type="match status" value="1"/>
</dbReference>
<evidence type="ECO:0000256" key="2">
    <source>
        <dbReference type="ARBA" id="ARBA00023125"/>
    </source>
</evidence>
<dbReference type="InterPro" id="IPR051081">
    <property type="entry name" value="HTH_MetalResp_TranReg"/>
</dbReference>
<evidence type="ECO:0000313" key="6">
    <source>
        <dbReference type="Proteomes" id="UP000241848"/>
    </source>
</evidence>
<gene>
    <name evidence="5" type="ORF">C7B45_07840</name>
</gene>
<dbReference type="PANTHER" id="PTHR33154">
    <property type="entry name" value="TRANSCRIPTIONAL REGULATOR, ARSR FAMILY"/>
    <property type="match status" value="1"/>
</dbReference>
<dbReference type="SUPFAM" id="SSF46785">
    <property type="entry name" value="Winged helix' DNA-binding domain"/>
    <property type="match status" value="1"/>
</dbReference>
<dbReference type="CDD" id="cd00090">
    <property type="entry name" value="HTH_ARSR"/>
    <property type="match status" value="1"/>
</dbReference>
<protein>
    <recommendedName>
        <fullName evidence="4">HTH arsR-type domain-containing protein</fullName>
    </recommendedName>
</protein>
<evidence type="ECO:0000313" key="5">
    <source>
        <dbReference type="EMBL" id="PSR22130.1"/>
    </source>
</evidence>